<evidence type="ECO:0000313" key="2">
    <source>
        <dbReference type="EMBL" id="MBE9221982.1"/>
    </source>
</evidence>
<dbReference type="Gene3D" id="3.40.630.30">
    <property type="match status" value="1"/>
</dbReference>
<comment type="caution">
    <text evidence="2">The sequence shown here is derived from an EMBL/GenBank/DDBJ whole genome shotgun (WGS) entry which is preliminary data.</text>
</comment>
<gene>
    <name evidence="2" type="ORF">IQ215_04650</name>
</gene>
<reference evidence="2 3" key="1">
    <citation type="submission" date="2020-10" db="EMBL/GenBank/DDBJ databases">
        <authorList>
            <person name="Castelo-Branco R."/>
            <person name="Eusebio N."/>
            <person name="Adriana R."/>
            <person name="Vieira A."/>
            <person name="Brugerolle De Fraissinette N."/>
            <person name="Rezende De Castro R."/>
            <person name="Schneider M.P."/>
            <person name="Vasconcelos V."/>
            <person name="Leao P.N."/>
        </authorList>
    </citation>
    <scope>NUCLEOTIDE SEQUENCE [LARGE SCALE GENOMIC DNA]</scope>
    <source>
        <strain evidence="2 3">LEGE 03274</strain>
    </source>
</reference>
<dbReference type="PANTHER" id="PTHR47489">
    <property type="entry name" value="ACYL-COA N-ACYLTRANSFERASES (NAT) SUPERFAMILY PROTEIN"/>
    <property type="match status" value="1"/>
</dbReference>
<feature type="domain" description="N-acetyltransferase" evidence="1">
    <location>
        <begin position="20"/>
        <end position="187"/>
    </location>
</feature>
<accession>A0ABR9V259</accession>
<name>A0ABR9V259_9CHRO</name>
<evidence type="ECO:0000259" key="1">
    <source>
        <dbReference type="PROSITE" id="PS51186"/>
    </source>
</evidence>
<organism evidence="2 3">
    <name type="scientific">Cyanobacterium stanieri LEGE 03274</name>
    <dbReference type="NCBI Taxonomy" id="1828756"/>
    <lineage>
        <taxon>Bacteria</taxon>
        <taxon>Bacillati</taxon>
        <taxon>Cyanobacteriota</taxon>
        <taxon>Cyanophyceae</taxon>
        <taxon>Oscillatoriophycideae</taxon>
        <taxon>Chroococcales</taxon>
        <taxon>Geminocystaceae</taxon>
        <taxon>Cyanobacterium</taxon>
    </lineage>
</organism>
<evidence type="ECO:0000313" key="3">
    <source>
        <dbReference type="Proteomes" id="UP000654604"/>
    </source>
</evidence>
<protein>
    <submittedName>
        <fullName evidence="2">GNAT family N-acetyltransferase</fullName>
    </submittedName>
</protein>
<dbReference type="InterPro" id="IPR016181">
    <property type="entry name" value="Acyl_CoA_acyltransferase"/>
</dbReference>
<dbReference type="EMBL" id="JADEWC010000007">
    <property type="protein sequence ID" value="MBE9221982.1"/>
    <property type="molecule type" value="Genomic_DNA"/>
</dbReference>
<dbReference type="InterPro" id="IPR000182">
    <property type="entry name" value="GNAT_dom"/>
</dbReference>
<dbReference type="Proteomes" id="UP000654604">
    <property type="component" value="Unassembled WGS sequence"/>
</dbReference>
<dbReference type="CDD" id="cd04301">
    <property type="entry name" value="NAT_SF"/>
    <property type="match status" value="1"/>
</dbReference>
<proteinExistence type="predicted"/>
<dbReference type="Pfam" id="PF00583">
    <property type="entry name" value="Acetyltransf_1"/>
    <property type="match status" value="1"/>
</dbReference>
<dbReference type="PANTHER" id="PTHR47489:SF2">
    <property type="entry name" value="GCN5-RELATED N-ACETYLTRANSFERASE 5, CHLOROPLASTIC"/>
    <property type="match status" value="1"/>
</dbReference>
<dbReference type="PROSITE" id="PS51186">
    <property type="entry name" value="GNAT"/>
    <property type="match status" value="1"/>
</dbReference>
<keyword evidence="3" id="KW-1185">Reference proteome</keyword>
<dbReference type="SUPFAM" id="SSF55729">
    <property type="entry name" value="Acyl-CoA N-acyltransferases (Nat)"/>
    <property type="match status" value="1"/>
</dbReference>
<sequence length="200" mass="23230">MVTSSLSFSHHNPSSSSHRPLIRLATSEDISEIAEVLTHSFHHFSPWMAWLYPLMKMGIAEDLRDRIYTHNTEYYCLIATLEDNNSKKENIVGTVEISFRNLYGSWSKNKKCPYISNLAVKKEFRRQGIATQLLTKCEEIAQNWGHNNLCLHVLAENTTGQTVYMQNGYTIKQEETNLYSLFIKNKRRLLLQKSFINKPK</sequence>